<dbReference type="AlphaFoldDB" id="A0A2P6VDF7"/>
<dbReference type="Pfam" id="PF08536">
    <property type="entry name" value="Whirly"/>
    <property type="match status" value="1"/>
</dbReference>
<evidence type="ECO:0000313" key="4">
    <source>
        <dbReference type="Proteomes" id="UP000239649"/>
    </source>
</evidence>
<organism evidence="3 4">
    <name type="scientific">Micractinium conductrix</name>
    <dbReference type="NCBI Taxonomy" id="554055"/>
    <lineage>
        <taxon>Eukaryota</taxon>
        <taxon>Viridiplantae</taxon>
        <taxon>Chlorophyta</taxon>
        <taxon>core chlorophytes</taxon>
        <taxon>Trebouxiophyceae</taxon>
        <taxon>Chlorellales</taxon>
        <taxon>Chlorellaceae</taxon>
        <taxon>Chlorella clade</taxon>
        <taxon>Micractinium</taxon>
    </lineage>
</organism>
<dbReference type="InterPro" id="IPR009044">
    <property type="entry name" value="ssDNA-bd_transcriptional_reg"/>
</dbReference>
<comment type="similarity">
    <text evidence="1">Belongs to the Whirly family.</text>
</comment>
<dbReference type="SUPFAM" id="SSF54447">
    <property type="entry name" value="ssDNA-binding transcriptional regulator domain"/>
    <property type="match status" value="1"/>
</dbReference>
<keyword evidence="4" id="KW-1185">Reference proteome</keyword>
<name>A0A2P6VDF7_9CHLO</name>
<accession>A0A2P6VDF7</accession>
<evidence type="ECO:0000313" key="3">
    <source>
        <dbReference type="EMBL" id="PSC72124.1"/>
    </source>
</evidence>
<gene>
    <name evidence="3" type="ORF">C2E20_4553</name>
</gene>
<proteinExistence type="inferred from homology"/>
<dbReference type="Proteomes" id="UP000239649">
    <property type="component" value="Unassembled WGS sequence"/>
</dbReference>
<evidence type="ECO:0000256" key="2">
    <source>
        <dbReference type="ARBA" id="ARBA00022946"/>
    </source>
</evidence>
<keyword evidence="2" id="KW-0809">Transit peptide</keyword>
<sequence length="248" mass="26491">MAAALRCLASVGGGWRSAAALPAARSSLLPAIGTGLHATGFAQQRPAAHRLRVLSTAVQPYWADDSKPSTPVYTSHTIYKGKSAMAIKVIRPSWQQSGTGLSVAREGVVLLEFANALGTQQYDWQNKVTFGLSPLECAGVLHATDAGQEIAYFHDPNKGTPSEGSVTKNLRISVGDERYKGWMMSITINQSGAKSFMSCPVTDPEMRLMKTLFTYLIPRLMGFDEQFAGPPQMAASNGSPAPAGEAPF</sequence>
<dbReference type="Gene3D" id="2.30.31.10">
    <property type="entry name" value="Transcriptional Coactivator Pc4, Chain A"/>
    <property type="match status" value="1"/>
</dbReference>
<dbReference type="InterPro" id="IPR013742">
    <property type="entry name" value="Whirly"/>
</dbReference>
<evidence type="ECO:0000256" key="1">
    <source>
        <dbReference type="ARBA" id="ARBA00006061"/>
    </source>
</evidence>
<dbReference type="GO" id="GO:0006355">
    <property type="term" value="P:regulation of DNA-templated transcription"/>
    <property type="evidence" value="ECO:0007669"/>
    <property type="project" value="InterPro"/>
</dbReference>
<dbReference type="GO" id="GO:0003697">
    <property type="term" value="F:single-stranded DNA binding"/>
    <property type="evidence" value="ECO:0007669"/>
    <property type="project" value="InterPro"/>
</dbReference>
<dbReference type="PANTHER" id="PTHR31745">
    <property type="entry name" value="SINGLE-STRANDED DNA-BINDING PROTEIN WHY2, MITOCHONDRIAL"/>
    <property type="match status" value="1"/>
</dbReference>
<reference evidence="3 4" key="1">
    <citation type="journal article" date="2018" name="Plant J.">
        <title>Genome sequences of Chlorella sorokiniana UTEX 1602 and Micractinium conductrix SAG 241.80: implications to maltose excretion by a green alga.</title>
        <authorList>
            <person name="Arriola M.B."/>
            <person name="Velmurugan N."/>
            <person name="Zhang Y."/>
            <person name="Plunkett M.H."/>
            <person name="Hondzo H."/>
            <person name="Barney B.M."/>
        </authorList>
    </citation>
    <scope>NUCLEOTIDE SEQUENCE [LARGE SCALE GENOMIC DNA]</scope>
    <source>
        <strain evidence="3 4">SAG 241.80</strain>
    </source>
</reference>
<dbReference type="OrthoDB" id="511009at2759"/>
<dbReference type="PANTHER" id="PTHR31745:SF1">
    <property type="entry name" value="SINGLE-STRANDED DNA-BINDING PROTEIN WHY2, MITOCHONDRIAL"/>
    <property type="match status" value="1"/>
</dbReference>
<dbReference type="GO" id="GO:0006952">
    <property type="term" value="P:defense response"/>
    <property type="evidence" value="ECO:0007669"/>
    <property type="project" value="InterPro"/>
</dbReference>
<protein>
    <submittedName>
        <fullName evidence="3">SsDNA-binding transcriptional regulator</fullName>
    </submittedName>
</protein>
<dbReference type="EMBL" id="LHPF02000011">
    <property type="protein sequence ID" value="PSC72124.1"/>
    <property type="molecule type" value="Genomic_DNA"/>
</dbReference>
<comment type="caution">
    <text evidence="3">The sequence shown here is derived from an EMBL/GenBank/DDBJ whole genome shotgun (WGS) entry which is preliminary data.</text>
</comment>